<dbReference type="GO" id="GO:0003779">
    <property type="term" value="F:actin binding"/>
    <property type="evidence" value="ECO:0007669"/>
    <property type="project" value="InterPro"/>
</dbReference>
<name>A0A9Q1MDM2_9SOLA</name>
<comment type="caution">
    <text evidence="1">The sequence shown here is derived from an EMBL/GenBank/DDBJ whole genome shotgun (WGS) entry which is preliminary data.</text>
</comment>
<dbReference type="PANTHER" id="PTHR36780:SF1">
    <property type="entry name" value="PROFILIN"/>
    <property type="match status" value="1"/>
</dbReference>
<dbReference type="SUPFAM" id="SSF55770">
    <property type="entry name" value="Profilin (actin-binding protein)"/>
    <property type="match status" value="1"/>
</dbReference>
<organism evidence="1 2">
    <name type="scientific">Anisodus acutangulus</name>
    <dbReference type="NCBI Taxonomy" id="402998"/>
    <lineage>
        <taxon>Eukaryota</taxon>
        <taxon>Viridiplantae</taxon>
        <taxon>Streptophyta</taxon>
        <taxon>Embryophyta</taxon>
        <taxon>Tracheophyta</taxon>
        <taxon>Spermatophyta</taxon>
        <taxon>Magnoliopsida</taxon>
        <taxon>eudicotyledons</taxon>
        <taxon>Gunneridae</taxon>
        <taxon>Pentapetalae</taxon>
        <taxon>asterids</taxon>
        <taxon>lamiids</taxon>
        <taxon>Solanales</taxon>
        <taxon>Solanaceae</taxon>
        <taxon>Solanoideae</taxon>
        <taxon>Hyoscyameae</taxon>
        <taxon>Anisodus</taxon>
    </lineage>
</organism>
<dbReference type="Pfam" id="PF00235">
    <property type="entry name" value="Profilin"/>
    <property type="match status" value="1"/>
</dbReference>
<dbReference type="InterPro" id="IPR036140">
    <property type="entry name" value="PFN_sf"/>
</dbReference>
<dbReference type="EMBL" id="JAJAGQ010000008">
    <property type="protein sequence ID" value="KAJ8555285.1"/>
    <property type="molecule type" value="Genomic_DNA"/>
</dbReference>
<evidence type="ECO:0000313" key="2">
    <source>
        <dbReference type="Proteomes" id="UP001152561"/>
    </source>
</evidence>
<dbReference type="OrthoDB" id="1880154at2759"/>
<gene>
    <name evidence="1" type="ORF">K7X08_012781</name>
</gene>
<sequence length="299" mass="32966">MLIRLPMLADNTSATYVDSRASVDASLVDYGQQIIIRNKGVTAGSIGALDRIELVEKTEGVHRMQHDQITGDGGDLGVKDARLLDINPNESGTAALLLSNPKYIGSRDGKQDVPTNVAAKVAKSILNRFYAQEATGKLLSYYYIQVSSRQKNIMEWAFVHKIWDKWISSNVGSGQPLKAAVLLNYDPNGPSRLMSTIAEQEGIKADPTEMCELISFVKRNKLQTESFVLGQNQYLVTSIHESWFCARCMRTSKPSGEGAILMHTGAFLLIGLYDGSIGSASRAMVVLDQFAWHLSRRNH</sequence>
<reference evidence="2" key="1">
    <citation type="journal article" date="2023" name="Proc. Natl. Acad. Sci. U.S.A.">
        <title>Genomic and structural basis for evolution of tropane alkaloid biosynthesis.</title>
        <authorList>
            <person name="Wanga Y.-J."/>
            <person name="Taina T."/>
            <person name="Yua J.-Y."/>
            <person name="Lia J."/>
            <person name="Xua B."/>
            <person name="Chenc J."/>
            <person name="D'Auriad J.C."/>
            <person name="Huanga J.-P."/>
            <person name="Huanga S.-X."/>
        </authorList>
    </citation>
    <scope>NUCLEOTIDE SEQUENCE [LARGE SCALE GENOMIC DNA]</scope>
    <source>
        <strain evidence="2">cv. KIB-2019</strain>
    </source>
</reference>
<protein>
    <recommendedName>
        <fullName evidence="3">Profilin</fullName>
    </recommendedName>
</protein>
<dbReference type="InterPro" id="IPR048278">
    <property type="entry name" value="PFN"/>
</dbReference>
<keyword evidence="2" id="KW-1185">Reference proteome</keyword>
<dbReference type="PANTHER" id="PTHR36780">
    <property type="entry name" value="OS05G0241400 PROTEIN"/>
    <property type="match status" value="1"/>
</dbReference>
<accession>A0A9Q1MDM2</accession>
<evidence type="ECO:0008006" key="3">
    <source>
        <dbReference type="Google" id="ProtNLM"/>
    </source>
</evidence>
<dbReference type="Proteomes" id="UP001152561">
    <property type="component" value="Unassembled WGS sequence"/>
</dbReference>
<proteinExistence type="predicted"/>
<dbReference type="Gene3D" id="3.30.450.30">
    <property type="entry name" value="Dynein light chain 2a, cytoplasmic"/>
    <property type="match status" value="1"/>
</dbReference>
<evidence type="ECO:0000313" key="1">
    <source>
        <dbReference type="EMBL" id="KAJ8555285.1"/>
    </source>
</evidence>
<dbReference type="AlphaFoldDB" id="A0A9Q1MDM2"/>